<accession>A0A9N9CGB6</accession>
<dbReference type="AlphaFoldDB" id="A0A9N9CGB6"/>
<protein>
    <submittedName>
        <fullName evidence="1">593_t:CDS:1</fullName>
    </submittedName>
</protein>
<organism evidence="1 2">
    <name type="scientific">Diversispora eburnea</name>
    <dbReference type="NCBI Taxonomy" id="1213867"/>
    <lineage>
        <taxon>Eukaryota</taxon>
        <taxon>Fungi</taxon>
        <taxon>Fungi incertae sedis</taxon>
        <taxon>Mucoromycota</taxon>
        <taxon>Glomeromycotina</taxon>
        <taxon>Glomeromycetes</taxon>
        <taxon>Diversisporales</taxon>
        <taxon>Diversisporaceae</taxon>
        <taxon>Diversispora</taxon>
    </lineage>
</organism>
<dbReference type="Proteomes" id="UP000789706">
    <property type="component" value="Unassembled WGS sequence"/>
</dbReference>
<name>A0A9N9CGB6_9GLOM</name>
<dbReference type="InterPro" id="IPR007499">
    <property type="entry name" value="ERF_bacteria_virus"/>
</dbReference>
<gene>
    <name evidence="1" type="ORF">DEBURN_LOCUS9594</name>
</gene>
<dbReference type="Pfam" id="PF04404">
    <property type="entry name" value="ERF"/>
    <property type="match status" value="1"/>
</dbReference>
<dbReference type="EMBL" id="CAJVPK010001935">
    <property type="protein sequence ID" value="CAG8602600.1"/>
    <property type="molecule type" value="Genomic_DNA"/>
</dbReference>
<keyword evidence="2" id="KW-1185">Reference proteome</keyword>
<dbReference type="OrthoDB" id="2435397at2759"/>
<evidence type="ECO:0000313" key="2">
    <source>
        <dbReference type="Proteomes" id="UP000789706"/>
    </source>
</evidence>
<proteinExistence type="predicted"/>
<comment type="caution">
    <text evidence="1">The sequence shown here is derived from an EMBL/GenBank/DDBJ whole genome shotgun (WGS) entry which is preliminary data.</text>
</comment>
<evidence type="ECO:0000313" key="1">
    <source>
        <dbReference type="EMBL" id="CAG8602600.1"/>
    </source>
</evidence>
<sequence length="194" mass="22306">MAQNTDLAKAKGSAETYAIKYFLQKFFLIPTDNNLDPDAFESKEAPTKTANLSSQNMDQSLTELQSQTNTISLKHVESLINLFKQKTSDNKERQTNFLTELDQQLAKRGIEGTTNAGNFRVRLATLTPLDYQYLSNWLLKKKTFLLKGLTEQLLSGLITLTEALQEQKRYDLAMEKINQRTQKIFKTEQKRQDF</sequence>
<reference evidence="1" key="1">
    <citation type="submission" date="2021-06" db="EMBL/GenBank/DDBJ databases">
        <authorList>
            <person name="Kallberg Y."/>
            <person name="Tangrot J."/>
            <person name="Rosling A."/>
        </authorList>
    </citation>
    <scope>NUCLEOTIDE SEQUENCE</scope>
    <source>
        <strain evidence="1">AZ414A</strain>
    </source>
</reference>